<name>A0A4T2BZC7_9MICO</name>
<dbReference type="SUPFAM" id="SSF51735">
    <property type="entry name" value="NAD(P)-binding Rossmann-fold domains"/>
    <property type="match status" value="1"/>
</dbReference>
<dbReference type="SUPFAM" id="SSF50129">
    <property type="entry name" value="GroES-like"/>
    <property type="match status" value="1"/>
</dbReference>
<gene>
    <name evidence="4" type="ORF">D4765_09480</name>
</gene>
<organism evidence="4 5">
    <name type="scientific">Subtercola vilae</name>
    <dbReference type="NCBI Taxonomy" id="2056433"/>
    <lineage>
        <taxon>Bacteria</taxon>
        <taxon>Bacillati</taxon>
        <taxon>Actinomycetota</taxon>
        <taxon>Actinomycetes</taxon>
        <taxon>Micrococcales</taxon>
        <taxon>Microbacteriaceae</taxon>
        <taxon>Subtercola</taxon>
    </lineage>
</organism>
<dbReference type="Pfam" id="PF00107">
    <property type="entry name" value="ADH_zinc_N"/>
    <property type="match status" value="1"/>
</dbReference>
<dbReference type="SMART" id="SM00829">
    <property type="entry name" value="PKS_ER"/>
    <property type="match status" value="1"/>
</dbReference>
<evidence type="ECO:0000313" key="5">
    <source>
        <dbReference type="Proteomes" id="UP000306192"/>
    </source>
</evidence>
<dbReference type="GO" id="GO:0016628">
    <property type="term" value="F:oxidoreductase activity, acting on the CH-CH group of donors, NAD or NADP as acceptor"/>
    <property type="evidence" value="ECO:0007669"/>
    <property type="project" value="InterPro"/>
</dbReference>
<dbReference type="InterPro" id="IPR011032">
    <property type="entry name" value="GroES-like_sf"/>
</dbReference>
<evidence type="ECO:0000256" key="2">
    <source>
        <dbReference type="SAM" id="MobiDB-lite"/>
    </source>
</evidence>
<dbReference type="AlphaFoldDB" id="A0A4T2BZC7"/>
<dbReference type="PANTHER" id="PTHR43205:SF7">
    <property type="entry name" value="PROSTAGLANDIN REDUCTASE 1"/>
    <property type="match status" value="1"/>
</dbReference>
<accession>A0A4T2BZC7</accession>
<feature type="region of interest" description="Disordered" evidence="2">
    <location>
        <begin position="1"/>
        <end position="36"/>
    </location>
</feature>
<dbReference type="OrthoDB" id="9805663at2"/>
<dbReference type="InterPro" id="IPR041694">
    <property type="entry name" value="ADH_N_2"/>
</dbReference>
<evidence type="ECO:0000313" key="4">
    <source>
        <dbReference type="EMBL" id="TIH36950.1"/>
    </source>
</evidence>
<dbReference type="RefSeq" id="WP_136642046.1">
    <property type="nucleotide sequence ID" value="NZ_QYRT01000014.1"/>
</dbReference>
<reference evidence="4 5" key="1">
    <citation type="journal article" date="2019" name="Microorganisms">
        <title>Systematic Affiliation and Genome Analysis of Subtercola vilae DB165(T) with Particular Emphasis on Cold Adaptation of an Isolate from a High-Altitude Cold Volcano Lake.</title>
        <authorList>
            <person name="Villalobos A.S."/>
            <person name="Wiese J."/>
            <person name="Imhoff J.F."/>
            <person name="Dorador C."/>
            <person name="Keller A."/>
            <person name="Hentschel U."/>
        </authorList>
    </citation>
    <scope>NUCLEOTIDE SEQUENCE [LARGE SCALE GENOMIC DNA]</scope>
    <source>
        <strain evidence="4 5">DB165</strain>
    </source>
</reference>
<dbReference type="CDD" id="cd05288">
    <property type="entry name" value="PGDH"/>
    <property type="match status" value="1"/>
</dbReference>
<dbReference type="Proteomes" id="UP000306192">
    <property type="component" value="Unassembled WGS sequence"/>
</dbReference>
<dbReference type="InterPro" id="IPR020843">
    <property type="entry name" value="ER"/>
</dbReference>
<dbReference type="PANTHER" id="PTHR43205">
    <property type="entry name" value="PROSTAGLANDIN REDUCTASE"/>
    <property type="match status" value="1"/>
</dbReference>
<sequence>MTSSTSNNDTGTSNTGTSNTSTQWHLVSRPSGEPTGENVVRVAVDLPELGEGEVRVANEFLSVDPYMRGRMNAGRSYVPPFELGEPMTGAAVGRVTASRSERFAVGDTVQHQLGWRDVAQGPEREFRAAPPVPGHPLSVYLGALGLTGITAWVGLTQIAKVREGDVVFVSGAAGGVGTMVGQIARLKGASRVIGSAGTAAKLELLQGKYGFDAVFNYRDGDVAGQLKNAAPGGIDVYFDNVGGDHLEAALRVFNDGGRAALCGSVGGYNSVGDDPGVRHLTNIITRGLTLQGFTMPSYYHLAPAFAAEMQPWLAAGEIVYDETVVHGIDRAFEAFLGMMHGENVGKMIVAP</sequence>
<proteinExistence type="predicted"/>
<evidence type="ECO:0000256" key="1">
    <source>
        <dbReference type="ARBA" id="ARBA00023002"/>
    </source>
</evidence>
<keyword evidence="5" id="KW-1185">Reference proteome</keyword>
<dbReference type="Pfam" id="PF16884">
    <property type="entry name" value="ADH_N_2"/>
    <property type="match status" value="1"/>
</dbReference>
<protein>
    <submittedName>
        <fullName evidence="4">NADP-dependent oxidoreductase</fullName>
    </submittedName>
</protein>
<dbReference type="FunFam" id="3.40.50.720:FF:000121">
    <property type="entry name" value="Prostaglandin reductase 2"/>
    <property type="match status" value="1"/>
</dbReference>
<feature type="domain" description="Enoyl reductase (ER)" evidence="3">
    <location>
        <begin position="36"/>
        <end position="349"/>
    </location>
</feature>
<dbReference type="InterPro" id="IPR013149">
    <property type="entry name" value="ADH-like_C"/>
</dbReference>
<dbReference type="InterPro" id="IPR036291">
    <property type="entry name" value="NAD(P)-bd_dom_sf"/>
</dbReference>
<evidence type="ECO:0000259" key="3">
    <source>
        <dbReference type="SMART" id="SM00829"/>
    </source>
</evidence>
<keyword evidence="1" id="KW-0560">Oxidoreductase</keyword>
<dbReference type="Gene3D" id="3.90.180.10">
    <property type="entry name" value="Medium-chain alcohol dehydrogenases, catalytic domain"/>
    <property type="match status" value="1"/>
</dbReference>
<dbReference type="Gene3D" id="3.40.50.720">
    <property type="entry name" value="NAD(P)-binding Rossmann-like Domain"/>
    <property type="match status" value="1"/>
</dbReference>
<comment type="caution">
    <text evidence="4">The sequence shown here is derived from an EMBL/GenBank/DDBJ whole genome shotgun (WGS) entry which is preliminary data.</text>
</comment>
<dbReference type="EMBL" id="QYRT01000014">
    <property type="protein sequence ID" value="TIH36950.1"/>
    <property type="molecule type" value="Genomic_DNA"/>
</dbReference>
<dbReference type="InterPro" id="IPR045010">
    <property type="entry name" value="MDR_fam"/>
</dbReference>
<feature type="compositionally biased region" description="Low complexity" evidence="2">
    <location>
        <begin position="1"/>
        <end position="22"/>
    </location>
</feature>